<evidence type="ECO:0000259" key="1">
    <source>
        <dbReference type="Pfam" id="PF13470"/>
    </source>
</evidence>
<dbReference type="InterPro" id="IPR002716">
    <property type="entry name" value="PIN_dom"/>
</dbReference>
<protein>
    <recommendedName>
        <fullName evidence="1">PIN domain-containing protein</fullName>
    </recommendedName>
</protein>
<dbReference type="PANTHER" id="PTHR34610">
    <property type="entry name" value="SSL7007 PROTEIN"/>
    <property type="match status" value="1"/>
</dbReference>
<reference evidence="2" key="1">
    <citation type="submission" date="2019-01" db="EMBL/GenBank/DDBJ databases">
        <authorList>
            <consortium name="Genoscope - CEA"/>
            <person name="William W."/>
        </authorList>
    </citation>
    <scope>NUCLEOTIDE SEQUENCE</scope>
    <source>
        <strain evidence="2">CR-1</strain>
    </source>
</reference>
<dbReference type="InterPro" id="IPR029060">
    <property type="entry name" value="PIN-like_dom_sf"/>
</dbReference>
<organism evidence="2">
    <name type="scientific">uncultured Desulfobacteraceae bacterium</name>
    <dbReference type="NCBI Taxonomy" id="218296"/>
    <lineage>
        <taxon>Bacteria</taxon>
        <taxon>Pseudomonadati</taxon>
        <taxon>Thermodesulfobacteriota</taxon>
        <taxon>Desulfobacteria</taxon>
        <taxon>Desulfobacterales</taxon>
        <taxon>Desulfobacteraceae</taxon>
        <taxon>environmental samples</taxon>
    </lineage>
</organism>
<dbReference type="PANTHER" id="PTHR34610:SF3">
    <property type="entry name" value="SSL7007 PROTEIN"/>
    <property type="match status" value="1"/>
</dbReference>
<dbReference type="Pfam" id="PF13470">
    <property type="entry name" value="PIN_3"/>
    <property type="match status" value="1"/>
</dbReference>
<dbReference type="NCBIfam" id="TIGR00305">
    <property type="entry name" value="putative toxin-antitoxin system toxin component, PIN family"/>
    <property type="match status" value="1"/>
</dbReference>
<sequence length="141" mass="16076">MKIVIDTNVLVAALRSRRVASFKLVSILPNDKFSISISVPLVLEYEDALKRLELHDVTEQDIGDFVDYLCEIGHHEEIFFLWRPFLSDPHDDHVLEVAVAAGCDAIITYNKRDFRGVGRFGLRVLDPRELLSETGVIPWAR</sequence>
<dbReference type="EMBL" id="CAACVI010000019">
    <property type="protein sequence ID" value="VEN74060.1"/>
    <property type="molecule type" value="Genomic_DNA"/>
</dbReference>
<feature type="domain" description="PIN" evidence="1">
    <location>
        <begin position="2"/>
        <end position="112"/>
    </location>
</feature>
<gene>
    <name evidence="2" type="ORF">EPICR_260001</name>
</gene>
<evidence type="ECO:0000313" key="2">
    <source>
        <dbReference type="EMBL" id="VEN74060.1"/>
    </source>
</evidence>
<name>A0A484HFT0_9BACT</name>
<dbReference type="AlphaFoldDB" id="A0A484HFT0"/>
<dbReference type="CDD" id="cd09854">
    <property type="entry name" value="PIN_VapC-like"/>
    <property type="match status" value="1"/>
</dbReference>
<dbReference type="InterPro" id="IPR002850">
    <property type="entry name" value="PIN_toxin-like"/>
</dbReference>
<dbReference type="SUPFAM" id="SSF88723">
    <property type="entry name" value="PIN domain-like"/>
    <property type="match status" value="1"/>
</dbReference>
<proteinExistence type="predicted"/>
<accession>A0A484HFT0</accession>
<dbReference type="Gene3D" id="3.40.50.1010">
    <property type="entry name" value="5'-nuclease"/>
    <property type="match status" value="1"/>
</dbReference>